<evidence type="ECO:0000259" key="1">
    <source>
        <dbReference type="PROSITE" id="PS50883"/>
    </source>
</evidence>
<dbReference type="AlphaFoldDB" id="A0A264W1V0"/>
<gene>
    <name evidence="2" type="ORF">CF394_09965</name>
</gene>
<sequence>MNHYLARQPIVDRQGNVVAYELLYRNSEENVYTAQDPNEATRQVLDTAYHVMGLDIVSQNLPVFVNFTRDLLTQPHQWNVAPGNLIIEVLETIEFDEELLKSLRQLKKAGYQIALDDFNCNASIHGIPEIVRVADYIKIDFQAPMNRQQCTEKLATRSGKKRIAEKIETLEEYRRALDSGYTYFQGYFFGKPEILYKKSTPLVIDGQIVVHVPHA</sequence>
<dbReference type="GO" id="GO:0071111">
    <property type="term" value="F:cyclic-guanylate-specific phosphodiesterase activity"/>
    <property type="evidence" value="ECO:0007669"/>
    <property type="project" value="InterPro"/>
</dbReference>
<comment type="caution">
    <text evidence="2">The sequence shown here is derived from an EMBL/GenBank/DDBJ whole genome shotgun (WGS) entry which is preliminary data.</text>
</comment>
<evidence type="ECO:0000313" key="2">
    <source>
        <dbReference type="EMBL" id="OZS77534.1"/>
    </source>
</evidence>
<feature type="domain" description="EAL" evidence="1">
    <location>
        <begin position="1"/>
        <end position="206"/>
    </location>
</feature>
<dbReference type="SMART" id="SM00052">
    <property type="entry name" value="EAL"/>
    <property type="match status" value="1"/>
</dbReference>
<dbReference type="PANTHER" id="PTHR33121:SF76">
    <property type="entry name" value="SIGNALING PROTEIN"/>
    <property type="match status" value="1"/>
</dbReference>
<reference evidence="2 3" key="1">
    <citation type="submission" date="2017-07" db="EMBL/GenBank/DDBJ databases">
        <title>Tetzosporium hominis gen.nov. sp.nov.</title>
        <authorList>
            <person name="Tetz G."/>
            <person name="Tetz V."/>
        </authorList>
    </citation>
    <scope>NUCLEOTIDE SEQUENCE [LARGE SCALE GENOMIC DNA]</scope>
    <source>
        <strain evidence="2 3">VT-49</strain>
    </source>
</reference>
<dbReference type="OrthoDB" id="9804751at2"/>
<dbReference type="Proteomes" id="UP000217065">
    <property type="component" value="Unassembled WGS sequence"/>
</dbReference>
<dbReference type="CDD" id="cd01948">
    <property type="entry name" value="EAL"/>
    <property type="match status" value="1"/>
</dbReference>
<dbReference type="Gene3D" id="3.20.20.450">
    <property type="entry name" value="EAL domain"/>
    <property type="match status" value="1"/>
</dbReference>
<dbReference type="InterPro" id="IPR001633">
    <property type="entry name" value="EAL_dom"/>
</dbReference>
<dbReference type="PROSITE" id="PS50883">
    <property type="entry name" value="EAL"/>
    <property type="match status" value="1"/>
</dbReference>
<accession>A0A264W1V0</accession>
<dbReference type="InterPro" id="IPR035919">
    <property type="entry name" value="EAL_sf"/>
</dbReference>
<proteinExistence type="predicted"/>
<evidence type="ECO:0000313" key="3">
    <source>
        <dbReference type="Proteomes" id="UP000217065"/>
    </source>
</evidence>
<dbReference type="RefSeq" id="WP_094943380.1">
    <property type="nucleotide sequence ID" value="NZ_NOKQ01000220.1"/>
</dbReference>
<dbReference type="EMBL" id="NOKQ01000220">
    <property type="protein sequence ID" value="OZS77534.1"/>
    <property type="molecule type" value="Genomic_DNA"/>
</dbReference>
<dbReference type="Pfam" id="PF00563">
    <property type="entry name" value="EAL"/>
    <property type="match status" value="1"/>
</dbReference>
<dbReference type="SUPFAM" id="SSF141868">
    <property type="entry name" value="EAL domain-like"/>
    <property type="match status" value="1"/>
</dbReference>
<organism evidence="2 3">
    <name type="scientific">Tetzosporium hominis</name>
    <dbReference type="NCBI Taxonomy" id="2020506"/>
    <lineage>
        <taxon>Bacteria</taxon>
        <taxon>Bacillati</taxon>
        <taxon>Bacillota</taxon>
        <taxon>Bacilli</taxon>
        <taxon>Bacillales</taxon>
        <taxon>Caryophanaceae</taxon>
        <taxon>Tetzosporium</taxon>
    </lineage>
</organism>
<keyword evidence="3" id="KW-1185">Reference proteome</keyword>
<dbReference type="PANTHER" id="PTHR33121">
    <property type="entry name" value="CYCLIC DI-GMP PHOSPHODIESTERASE PDEF"/>
    <property type="match status" value="1"/>
</dbReference>
<name>A0A264W1V0_9BACL</name>
<protein>
    <recommendedName>
        <fullName evidence="1">EAL domain-containing protein</fullName>
    </recommendedName>
</protein>
<dbReference type="InterPro" id="IPR050706">
    <property type="entry name" value="Cyclic-di-GMP_PDE-like"/>
</dbReference>